<evidence type="ECO:0000313" key="2">
    <source>
        <dbReference type="EMBL" id="AFK35100.1"/>
    </source>
</evidence>
<proteinExistence type="evidence at transcript level"/>
<dbReference type="AlphaFoldDB" id="I3S4A8"/>
<reference evidence="2" key="1">
    <citation type="submission" date="2012-05" db="EMBL/GenBank/DDBJ databases">
        <authorList>
            <person name="Krishnakumar V."/>
            <person name="Cheung F."/>
            <person name="Xiao Y."/>
            <person name="Chan A."/>
            <person name="Moskal W.A."/>
            <person name="Town C.D."/>
        </authorList>
    </citation>
    <scope>NUCLEOTIDE SEQUENCE</scope>
</reference>
<accession>I3S4A8</accession>
<sequence>MPLKGAEKPSPSWGFSVFILPQNTAGDTEKTSKHGSPRALQSSSAVFASTSSNGKSKNLRSSKVSSDKPLKFLSKNQEPFIFGISSGIVVEEE</sequence>
<organism evidence="2">
    <name type="scientific">Medicago truncatula</name>
    <name type="common">Barrel medic</name>
    <name type="synonym">Medicago tribuloides</name>
    <dbReference type="NCBI Taxonomy" id="3880"/>
    <lineage>
        <taxon>Eukaryota</taxon>
        <taxon>Viridiplantae</taxon>
        <taxon>Streptophyta</taxon>
        <taxon>Embryophyta</taxon>
        <taxon>Tracheophyta</taxon>
        <taxon>Spermatophyta</taxon>
        <taxon>Magnoliopsida</taxon>
        <taxon>eudicotyledons</taxon>
        <taxon>Gunneridae</taxon>
        <taxon>Pentapetalae</taxon>
        <taxon>rosids</taxon>
        <taxon>fabids</taxon>
        <taxon>Fabales</taxon>
        <taxon>Fabaceae</taxon>
        <taxon>Papilionoideae</taxon>
        <taxon>50 kb inversion clade</taxon>
        <taxon>NPAAA clade</taxon>
        <taxon>Hologalegina</taxon>
        <taxon>IRL clade</taxon>
        <taxon>Trifolieae</taxon>
        <taxon>Medicago</taxon>
    </lineage>
</organism>
<feature type="compositionally biased region" description="Polar residues" evidence="1">
    <location>
        <begin position="53"/>
        <end position="64"/>
    </location>
</feature>
<dbReference type="EMBL" id="BT135305">
    <property type="protein sequence ID" value="AFK35100.1"/>
    <property type="molecule type" value="mRNA"/>
</dbReference>
<feature type="region of interest" description="Disordered" evidence="1">
    <location>
        <begin position="24"/>
        <end position="68"/>
    </location>
</feature>
<name>I3S4A8_MEDTR</name>
<evidence type="ECO:0000256" key="1">
    <source>
        <dbReference type="SAM" id="MobiDB-lite"/>
    </source>
</evidence>
<feature type="compositionally biased region" description="Low complexity" evidence="1">
    <location>
        <begin position="42"/>
        <end position="52"/>
    </location>
</feature>
<protein>
    <submittedName>
        <fullName evidence="2">Uncharacterized protein</fullName>
    </submittedName>
</protein>